<evidence type="ECO:0008006" key="4">
    <source>
        <dbReference type="Google" id="ProtNLM"/>
    </source>
</evidence>
<reference evidence="3" key="1">
    <citation type="journal article" date="2022" name="Int. J. Syst. Evol. Microbiol.">
        <title>Anaeromyxobacter oryzae sp. nov., Anaeromyxobacter diazotrophicus sp. nov. and Anaeromyxobacter paludicola sp. nov., isolated from paddy soils.</title>
        <authorList>
            <person name="Itoh H."/>
            <person name="Xu Z."/>
            <person name="Mise K."/>
            <person name="Masuda Y."/>
            <person name="Ushijima N."/>
            <person name="Hayakawa C."/>
            <person name="Shiratori Y."/>
            <person name="Senoo K."/>
        </authorList>
    </citation>
    <scope>NUCLEOTIDE SEQUENCE [LARGE SCALE GENOMIC DNA]</scope>
    <source>
        <strain evidence="3">Red232</strain>
    </source>
</reference>
<dbReference type="InterPro" id="IPR036280">
    <property type="entry name" value="Multihaem_cyt_sf"/>
</dbReference>
<organism evidence="2 3">
    <name type="scientific">Anaeromyxobacter oryzae</name>
    <dbReference type="NCBI Taxonomy" id="2918170"/>
    <lineage>
        <taxon>Bacteria</taxon>
        <taxon>Pseudomonadati</taxon>
        <taxon>Myxococcota</taxon>
        <taxon>Myxococcia</taxon>
        <taxon>Myxococcales</taxon>
        <taxon>Cystobacterineae</taxon>
        <taxon>Anaeromyxobacteraceae</taxon>
        <taxon>Anaeromyxobacter</taxon>
    </lineage>
</organism>
<evidence type="ECO:0000313" key="3">
    <source>
        <dbReference type="Proteomes" id="UP001162891"/>
    </source>
</evidence>
<protein>
    <recommendedName>
        <fullName evidence="4">Cytochrome C family protein</fullName>
    </recommendedName>
</protein>
<accession>A0ABN6MU02</accession>
<name>A0ABN6MU02_9BACT</name>
<dbReference type="PROSITE" id="PS51257">
    <property type="entry name" value="PROKAR_LIPOPROTEIN"/>
    <property type="match status" value="1"/>
</dbReference>
<dbReference type="Proteomes" id="UP001162891">
    <property type="component" value="Chromosome"/>
</dbReference>
<dbReference type="SUPFAM" id="SSF48695">
    <property type="entry name" value="Multiheme cytochromes"/>
    <property type="match status" value="2"/>
</dbReference>
<evidence type="ECO:0000313" key="2">
    <source>
        <dbReference type="EMBL" id="BDG03775.1"/>
    </source>
</evidence>
<keyword evidence="3" id="KW-1185">Reference proteome</keyword>
<dbReference type="Pfam" id="PF09698">
    <property type="entry name" value="GSu_C4xC__C2xCH"/>
    <property type="match status" value="2"/>
</dbReference>
<sequence>MPPFHRSRALAAVAAFQLLLACDRPRPLASSGDSCDQCHGGNGSAAPPWSAHGETATTDRGVGAHRAHVDDGPIRSAMSCRECHVVPDHVKDHMTSPDGRAIVTFPPDGLARHAGATPAWEPDYPEGPRCSGVYCHGATMNSGGQHTAPIWTRVDASQITCDSCHGYPPATQFHPQGDVARNCYGCHSATVRPDGTIDVAGGHHVDGKIDAPSGGACNACHAAPPATGAHARHATPPSLEDVAYGSLARLSDVATSGDAYYFGCGHCHPLDAAKHMDGTIEVDLSPAGAPDGSLKARGASGAAWDAAGATCSGVYCHSSGQAAPVYATTPAWTAPPGTLGCGGCHGNPPRYATGGAGAPDANGHIGLAPDNGVLYEWGHFTGLPGPWHSSKHGGGTWGPGEDAAPITCQTCHADTVDPTATGPSGFYWLDTTGDYQLEGGHSAISCAAAGCHGDGDRSPTGKGRVLPLRHVDGAREVAFDRRPDLPDLSFLPQPPDRPTRPYWVTHAATGIVFPTPDIPDAVMDGATLSLRLEGAGYDPATKTCSNVACHLLERQVVWGTPHNGYESCRGCHPF</sequence>
<dbReference type="InterPro" id="IPR010176">
    <property type="entry name" value="C4xCH_C2xCH_motif_GEOSU"/>
</dbReference>
<feature type="region of interest" description="Disordered" evidence="1">
    <location>
        <begin position="32"/>
        <end position="61"/>
    </location>
</feature>
<proteinExistence type="predicted"/>
<dbReference type="RefSeq" id="WP_248362117.1">
    <property type="nucleotide sequence ID" value="NZ_AP025591.1"/>
</dbReference>
<dbReference type="EMBL" id="AP025591">
    <property type="protein sequence ID" value="BDG03775.1"/>
    <property type="molecule type" value="Genomic_DNA"/>
</dbReference>
<gene>
    <name evidence="2" type="ORF">AMOR_27710</name>
</gene>
<evidence type="ECO:0000256" key="1">
    <source>
        <dbReference type="SAM" id="MobiDB-lite"/>
    </source>
</evidence>
<dbReference type="NCBIfam" id="TIGR01904">
    <property type="entry name" value="GSu_C4xC__C2xCH"/>
    <property type="match status" value="3"/>
</dbReference>